<accession>A0A0L6VPD5</accession>
<protein>
    <submittedName>
        <fullName evidence="2">Uncharacterized protein</fullName>
    </submittedName>
</protein>
<evidence type="ECO:0000313" key="3">
    <source>
        <dbReference type="Proteomes" id="UP000037035"/>
    </source>
</evidence>
<dbReference type="VEuPathDB" id="FungiDB:VP01_13239g2"/>
<keyword evidence="3" id="KW-1185">Reference proteome</keyword>
<organism evidence="2 3">
    <name type="scientific">Puccinia sorghi</name>
    <dbReference type="NCBI Taxonomy" id="27349"/>
    <lineage>
        <taxon>Eukaryota</taxon>
        <taxon>Fungi</taxon>
        <taxon>Dikarya</taxon>
        <taxon>Basidiomycota</taxon>
        <taxon>Pucciniomycotina</taxon>
        <taxon>Pucciniomycetes</taxon>
        <taxon>Pucciniales</taxon>
        <taxon>Pucciniaceae</taxon>
        <taxon>Puccinia</taxon>
    </lineage>
</organism>
<dbReference type="AlphaFoldDB" id="A0A0L6VPD5"/>
<evidence type="ECO:0000256" key="1">
    <source>
        <dbReference type="SAM" id="MobiDB-lite"/>
    </source>
</evidence>
<evidence type="ECO:0000313" key="2">
    <source>
        <dbReference type="EMBL" id="KNZ62020.1"/>
    </source>
</evidence>
<name>A0A0L6VPD5_9BASI</name>
<feature type="compositionally biased region" description="Polar residues" evidence="1">
    <location>
        <begin position="16"/>
        <end position="52"/>
    </location>
</feature>
<dbReference type="Proteomes" id="UP000037035">
    <property type="component" value="Unassembled WGS sequence"/>
</dbReference>
<proteinExistence type="predicted"/>
<comment type="caution">
    <text evidence="2">The sequence shown here is derived from an EMBL/GenBank/DDBJ whole genome shotgun (WGS) entry which is preliminary data.</text>
</comment>
<dbReference type="EMBL" id="LAVV01003598">
    <property type="protein sequence ID" value="KNZ62020.1"/>
    <property type="molecule type" value="Genomic_DNA"/>
</dbReference>
<gene>
    <name evidence="2" type="ORF">VP01_13239g2</name>
</gene>
<sequence length="99" mass="10412">MSKYNPSQSKKGKASTVASLGVSTSTPTRPNGPSPHSQKKQSNGTPKTTSPVVNPLQIITAKIPAGFCLTRVMLYTCTSRSSGISWNKSQSLGPLIPIP</sequence>
<reference evidence="2 3" key="1">
    <citation type="submission" date="2015-08" db="EMBL/GenBank/DDBJ databases">
        <title>Next Generation Sequencing and Analysis of the Genome of Puccinia sorghi L Schw, the Causal Agent of Maize Common Rust.</title>
        <authorList>
            <person name="Rochi L."/>
            <person name="Burguener G."/>
            <person name="Darino M."/>
            <person name="Turjanski A."/>
            <person name="Kreff E."/>
            <person name="Dieguez M.J."/>
            <person name="Sacco F."/>
        </authorList>
    </citation>
    <scope>NUCLEOTIDE SEQUENCE [LARGE SCALE GENOMIC DNA]</scope>
    <source>
        <strain evidence="2 3">RO10H11247</strain>
    </source>
</reference>
<feature type="region of interest" description="Disordered" evidence="1">
    <location>
        <begin position="1"/>
        <end position="52"/>
    </location>
</feature>